<reference evidence="1" key="1">
    <citation type="submission" date="2021-01" db="EMBL/GenBank/DDBJ databases">
        <authorList>
            <person name="Corre E."/>
            <person name="Pelletier E."/>
            <person name="Niang G."/>
            <person name="Scheremetjew M."/>
            <person name="Finn R."/>
            <person name="Kale V."/>
            <person name="Holt S."/>
            <person name="Cochrane G."/>
            <person name="Meng A."/>
            <person name="Brown T."/>
            <person name="Cohen L."/>
        </authorList>
    </citation>
    <scope>NUCLEOTIDE SEQUENCE</scope>
    <source>
        <strain evidence="1">UIO037</strain>
    </source>
</reference>
<dbReference type="EMBL" id="HBKO01017956">
    <property type="protein sequence ID" value="CAE2217983.1"/>
    <property type="molecule type" value="Transcribed_RNA"/>
</dbReference>
<organism evidence="1">
    <name type="scientific">Prymnesium polylepis</name>
    <dbReference type="NCBI Taxonomy" id="72548"/>
    <lineage>
        <taxon>Eukaryota</taxon>
        <taxon>Haptista</taxon>
        <taxon>Haptophyta</taxon>
        <taxon>Prymnesiophyceae</taxon>
        <taxon>Prymnesiales</taxon>
        <taxon>Prymnesiaceae</taxon>
        <taxon>Prymnesium</taxon>
    </lineage>
</organism>
<dbReference type="AlphaFoldDB" id="A0A7S4I412"/>
<proteinExistence type="predicted"/>
<accession>A0A7S4I412</accession>
<gene>
    <name evidence="1" type="ORF">CPOL0286_LOCUS8201</name>
</gene>
<name>A0A7S4I412_9EUKA</name>
<protein>
    <submittedName>
        <fullName evidence="1">Uncharacterized protein</fullName>
    </submittedName>
</protein>
<evidence type="ECO:0000313" key="1">
    <source>
        <dbReference type="EMBL" id="CAE2217983.1"/>
    </source>
</evidence>
<sequence>MPHAAATTSRGGAVVLSFLLYGNTQTMQTVLMQTCKHLQPATPLVVHVNAKSPVTDLDEWTSYVHKLLRPNGSAPILPNPERLKVHRQRGTILLGHVLNFRLAVARLAPFEKFVLMANNVVLFRPGLETWVLAHDMSFTVGWELPPSAVEAGAPRVDGTVVVQTNELRERVRQLARNTSLGIAPIPSLWPDAAAEDGAFPLSQLEHLAQALPAAECLDGPRPRCGEPEIWHEQCAGRSRMRVVPMSHEGAFFPTHILAAFERFLQRHKLDWKLETAEGACEEYWITTWLLATRPQLVLCPGTRWVPPVVYRLRGSVVGPGAQVLSKTRGEGASLESVIARLLSKVRDAHHSFIFGYKMIRMRKITLPSAWQPMASR</sequence>